<protein>
    <submittedName>
        <fullName evidence="2">Uncharacterized protein</fullName>
    </submittedName>
</protein>
<sequence length="275" mass="25964">MTTALDTRPAARARHVAVAVVAGAAVGLLVLAPDLVGEHGRLVAVLVLQAVLVAGWVPATAAAGAGGVTVLGAAAAVGADLAVGPLAPSGDQPGPGLLLAVAGPALIAAVLHQMLRRPPRTDVVGSLGSVALLVAAVCALALLLLPDVPGDEGDVAGSPLVVVGAALVAGHLVDAVLPRPAVADGADRGVPGLLAAVVAGVAVALSGSGTAELVDVVSGTTTGLVLGLVAALAGTAASFVLGDWRGRGAAAGGVAVEAVLPLAVCAPVLLALAVV</sequence>
<name>A0A317QIM9_9ACTN</name>
<evidence type="ECO:0000313" key="2">
    <source>
        <dbReference type="EMBL" id="PWW22621.1"/>
    </source>
</evidence>
<keyword evidence="1" id="KW-0812">Transmembrane</keyword>
<reference evidence="3" key="1">
    <citation type="submission" date="2018-05" db="EMBL/GenBank/DDBJ databases">
        <authorList>
            <person name="Klenk H.-P."/>
            <person name="Huntemann M."/>
            <person name="Clum A."/>
            <person name="Pillay M."/>
            <person name="Palaniappan K."/>
            <person name="Varghese N."/>
            <person name="Mikhailova N."/>
            <person name="Stamatis D."/>
            <person name="Reddy T."/>
            <person name="Daum C."/>
            <person name="Shapiro N."/>
            <person name="Ivanova N."/>
            <person name="Kyrpides N."/>
            <person name="Woyke T."/>
        </authorList>
    </citation>
    <scope>NUCLEOTIDE SEQUENCE [LARGE SCALE GENOMIC DNA]</scope>
    <source>
        <strain evidence="3">DSM 45417</strain>
    </source>
</reference>
<evidence type="ECO:0000313" key="3">
    <source>
        <dbReference type="Proteomes" id="UP000246661"/>
    </source>
</evidence>
<feature type="transmembrane region" description="Helical" evidence="1">
    <location>
        <begin position="68"/>
        <end position="87"/>
    </location>
</feature>
<dbReference type="EMBL" id="QGTX01000001">
    <property type="protein sequence ID" value="PWW22621.1"/>
    <property type="molecule type" value="Genomic_DNA"/>
</dbReference>
<dbReference type="RefSeq" id="WP_110005204.1">
    <property type="nucleotide sequence ID" value="NZ_QGTX01000001.1"/>
</dbReference>
<evidence type="ECO:0000256" key="1">
    <source>
        <dbReference type="SAM" id="Phobius"/>
    </source>
</evidence>
<comment type="caution">
    <text evidence="2">The sequence shown here is derived from an EMBL/GenBank/DDBJ whole genome shotgun (WGS) entry which is preliminary data.</text>
</comment>
<feature type="transmembrane region" description="Helical" evidence="1">
    <location>
        <begin position="254"/>
        <end position="274"/>
    </location>
</feature>
<feature type="transmembrane region" description="Helical" evidence="1">
    <location>
        <begin position="16"/>
        <end position="36"/>
    </location>
</feature>
<dbReference type="AlphaFoldDB" id="A0A317QIM9"/>
<dbReference type="Proteomes" id="UP000246661">
    <property type="component" value="Unassembled WGS sequence"/>
</dbReference>
<feature type="transmembrane region" description="Helical" evidence="1">
    <location>
        <begin position="93"/>
        <end position="111"/>
    </location>
</feature>
<keyword evidence="3" id="KW-1185">Reference proteome</keyword>
<keyword evidence="1" id="KW-0472">Membrane</keyword>
<accession>A0A317QIM9</accession>
<feature type="transmembrane region" description="Helical" evidence="1">
    <location>
        <begin position="123"/>
        <end position="145"/>
    </location>
</feature>
<feature type="transmembrane region" description="Helical" evidence="1">
    <location>
        <begin position="189"/>
        <end position="211"/>
    </location>
</feature>
<keyword evidence="1" id="KW-1133">Transmembrane helix</keyword>
<proteinExistence type="predicted"/>
<feature type="transmembrane region" description="Helical" evidence="1">
    <location>
        <begin position="223"/>
        <end position="242"/>
    </location>
</feature>
<feature type="transmembrane region" description="Helical" evidence="1">
    <location>
        <begin position="42"/>
        <end position="61"/>
    </location>
</feature>
<organism evidence="2 3">
    <name type="scientific">Geodermatophilus normandii</name>
    <dbReference type="NCBI Taxonomy" id="1137989"/>
    <lineage>
        <taxon>Bacteria</taxon>
        <taxon>Bacillati</taxon>
        <taxon>Actinomycetota</taxon>
        <taxon>Actinomycetes</taxon>
        <taxon>Geodermatophilales</taxon>
        <taxon>Geodermatophilaceae</taxon>
        <taxon>Geodermatophilus</taxon>
    </lineage>
</organism>
<feature type="transmembrane region" description="Helical" evidence="1">
    <location>
        <begin position="157"/>
        <end position="177"/>
    </location>
</feature>
<gene>
    <name evidence="2" type="ORF">JD79_01779</name>
</gene>